<evidence type="ECO:0000256" key="6">
    <source>
        <dbReference type="ARBA" id="ARBA00022741"/>
    </source>
</evidence>
<evidence type="ECO:0000313" key="14">
    <source>
        <dbReference type="Proteomes" id="UP001379533"/>
    </source>
</evidence>
<sequence length="447" mass="48647">MAAADVPQVRPRSRRLAHDAQVSLTAFLGALPGAAVALAFLAWSPASVDLRMALALLIVVAWVGAALAVRARVMRPLRTMTNLVEAIRVGDFSLRGTGARAGNPLGELMLEINALGDNLRERRLAALEADALVRIVLEQVDVAIFAFDGASQLRLVNRAGATLLDATPEALLTRSATELGIAHWLRAPNASRIERAGGTWQIRKSVFRRGGIPHELLVLTDVKRVVREEERQAFERLVRVLSHEINNSLAPIQSIAHSQRALLTRTPRPIDWEDDIASGLEVIARRAEGLGRFLTAYARMAQLPPPRHDQVDVTALVQRVAELETRLPIRVTRGPNVQLVGDADQLEQLLINLIRNAVDAAAETQGGVAIRWELEETYVLLEITDDGRGLASDANLFVPFFTTKRGGTGIGLALSRQIAEAHGGELTLTNRTDATGCVARLQLPRRA</sequence>
<keyword evidence="4" id="KW-0597">Phosphoprotein</keyword>
<dbReference type="PROSITE" id="PS50885">
    <property type="entry name" value="HAMP"/>
    <property type="match status" value="1"/>
</dbReference>
<dbReference type="PROSITE" id="PS50109">
    <property type="entry name" value="HIS_KIN"/>
    <property type="match status" value="1"/>
</dbReference>
<dbReference type="GO" id="GO:0005524">
    <property type="term" value="F:ATP binding"/>
    <property type="evidence" value="ECO:0007669"/>
    <property type="project" value="UniProtKB-KW"/>
</dbReference>
<dbReference type="SUPFAM" id="SSF55874">
    <property type="entry name" value="ATPase domain of HSP90 chaperone/DNA topoisomerase II/histidine kinase"/>
    <property type="match status" value="1"/>
</dbReference>
<feature type="domain" description="Histidine kinase" evidence="11">
    <location>
        <begin position="240"/>
        <end position="447"/>
    </location>
</feature>
<evidence type="ECO:0000256" key="5">
    <source>
        <dbReference type="ARBA" id="ARBA00022679"/>
    </source>
</evidence>
<dbReference type="PANTHER" id="PTHR43065">
    <property type="entry name" value="SENSOR HISTIDINE KINASE"/>
    <property type="match status" value="1"/>
</dbReference>
<keyword evidence="9" id="KW-0902">Two-component regulatory system</keyword>
<comment type="catalytic activity">
    <reaction evidence="1">
        <text>ATP + protein L-histidine = ADP + protein N-phospho-L-histidine.</text>
        <dbReference type="EC" id="2.7.13.3"/>
    </reaction>
</comment>
<evidence type="ECO:0000256" key="4">
    <source>
        <dbReference type="ARBA" id="ARBA00022553"/>
    </source>
</evidence>
<evidence type="ECO:0000256" key="2">
    <source>
        <dbReference type="ARBA" id="ARBA00004370"/>
    </source>
</evidence>
<keyword evidence="8 13" id="KW-0067">ATP-binding</keyword>
<gene>
    <name evidence="13" type="ORF">LZC95_47885</name>
</gene>
<evidence type="ECO:0000256" key="9">
    <source>
        <dbReference type="ARBA" id="ARBA00023012"/>
    </source>
</evidence>
<evidence type="ECO:0000256" key="3">
    <source>
        <dbReference type="ARBA" id="ARBA00012438"/>
    </source>
</evidence>
<dbReference type="RefSeq" id="WP_394844756.1">
    <property type="nucleotide sequence ID" value="NZ_CP089982.1"/>
</dbReference>
<dbReference type="SUPFAM" id="SSF55785">
    <property type="entry name" value="PYP-like sensor domain (PAS domain)"/>
    <property type="match status" value="1"/>
</dbReference>
<dbReference type="InterPro" id="IPR004358">
    <property type="entry name" value="Sig_transdc_His_kin-like_C"/>
</dbReference>
<accession>A0ABZ2K647</accession>
<evidence type="ECO:0000256" key="10">
    <source>
        <dbReference type="SAM" id="Phobius"/>
    </source>
</evidence>
<dbReference type="PRINTS" id="PR00344">
    <property type="entry name" value="BCTRLSENSOR"/>
</dbReference>
<keyword evidence="5" id="KW-0808">Transferase</keyword>
<dbReference type="InterPro" id="IPR035965">
    <property type="entry name" value="PAS-like_dom_sf"/>
</dbReference>
<dbReference type="InterPro" id="IPR003660">
    <property type="entry name" value="HAMP_dom"/>
</dbReference>
<evidence type="ECO:0000313" key="13">
    <source>
        <dbReference type="EMBL" id="WXA94154.1"/>
    </source>
</evidence>
<dbReference type="Gene3D" id="3.30.565.10">
    <property type="entry name" value="Histidine kinase-like ATPase, C-terminal domain"/>
    <property type="match status" value="1"/>
</dbReference>
<feature type="domain" description="HAMP" evidence="12">
    <location>
        <begin position="71"/>
        <end position="124"/>
    </location>
</feature>
<organism evidence="13 14">
    <name type="scientific">Pendulispora brunnea</name>
    <dbReference type="NCBI Taxonomy" id="2905690"/>
    <lineage>
        <taxon>Bacteria</taxon>
        <taxon>Pseudomonadati</taxon>
        <taxon>Myxococcota</taxon>
        <taxon>Myxococcia</taxon>
        <taxon>Myxococcales</taxon>
        <taxon>Sorangiineae</taxon>
        <taxon>Pendulisporaceae</taxon>
        <taxon>Pendulispora</taxon>
    </lineage>
</organism>
<keyword evidence="6" id="KW-0547">Nucleotide-binding</keyword>
<feature type="transmembrane region" description="Helical" evidence="10">
    <location>
        <begin position="22"/>
        <end position="44"/>
    </location>
</feature>
<comment type="subcellular location">
    <subcellularLocation>
        <location evidence="2">Membrane</location>
    </subcellularLocation>
</comment>
<protein>
    <recommendedName>
        <fullName evidence="3">histidine kinase</fullName>
        <ecNumber evidence="3">2.7.13.3</ecNumber>
    </recommendedName>
</protein>
<keyword evidence="10" id="KW-0472">Membrane</keyword>
<proteinExistence type="predicted"/>
<keyword evidence="10" id="KW-1133">Transmembrane helix</keyword>
<keyword evidence="14" id="KW-1185">Reference proteome</keyword>
<dbReference type="InterPro" id="IPR036890">
    <property type="entry name" value="HATPase_C_sf"/>
</dbReference>
<dbReference type="Gene3D" id="3.30.450.20">
    <property type="entry name" value="PAS domain"/>
    <property type="match status" value="1"/>
</dbReference>
<dbReference type="InterPro" id="IPR005467">
    <property type="entry name" value="His_kinase_dom"/>
</dbReference>
<evidence type="ECO:0000259" key="11">
    <source>
        <dbReference type="PROSITE" id="PS50109"/>
    </source>
</evidence>
<evidence type="ECO:0000256" key="8">
    <source>
        <dbReference type="ARBA" id="ARBA00022840"/>
    </source>
</evidence>
<dbReference type="Pfam" id="PF02518">
    <property type="entry name" value="HATPase_c"/>
    <property type="match status" value="1"/>
</dbReference>
<evidence type="ECO:0000256" key="1">
    <source>
        <dbReference type="ARBA" id="ARBA00000085"/>
    </source>
</evidence>
<dbReference type="Gene3D" id="6.10.340.10">
    <property type="match status" value="1"/>
</dbReference>
<keyword evidence="7" id="KW-0418">Kinase</keyword>
<keyword evidence="10" id="KW-0812">Transmembrane</keyword>
<dbReference type="EC" id="2.7.13.3" evidence="3"/>
<dbReference type="EMBL" id="CP089982">
    <property type="protein sequence ID" value="WXA94154.1"/>
    <property type="molecule type" value="Genomic_DNA"/>
</dbReference>
<dbReference type="SMART" id="SM00387">
    <property type="entry name" value="HATPase_c"/>
    <property type="match status" value="1"/>
</dbReference>
<name>A0ABZ2K647_9BACT</name>
<evidence type="ECO:0000259" key="12">
    <source>
        <dbReference type="PROSITE" id="PS50885"/>
    </source>
</evidence>
<reference evidence="13 14" key="1">
    <citation type="submission" date="2021-12" db="EMBL/GenBank/DDBJ databases">
        <title>Discovery of the Pendulisporaceae a myxobacterial family with distinct sporulation behavior and unique specialized metabolism.</title>
        <authorList>
            <person name="Garcia R."/>
            <person name="Popoff A."/>
            <person name="Bader C.D."/>
            <person name="Loehr J."/>
            <person name="Walesch S."/>
            <person name="Walt C."/>
            <person name="Boldt J."/>
            <person name="Bunk B."/>
            <person name="Haeckl F.J.F.P.J."/>
            <person name="Gunesch A.P."/>
            <person name="Birkelbach J."/>
            <person name="Nuebel U."/>
            <person name="Pietschmann T."/>
            <person name="Bach T."/>
            <person name="Mueller R."/>
        </authorList>
    </citation>
    <scope>NUCLEOTIDE SEQUENCE [LARGE SCALE GENOMIC DNA]</scope>
    <source>
        <strain evidence="13 14">MSr12523</strain>
    </source>
</reference>
<feature type="transmembrane region" description="Helical" evidence="10">
    <location>
        <begin position="50"/>
        <end position="69"/>
    </location>
</feature>
<evidence type="ECO:0000256" key="7">
    <source>
        <dbReference type="ARBA" id="ARBA00022777"/>
    </source>
</evidence>
<dbReference type="Proteomes" id="UP001379533">
    <property type="component" value="Chromosome"/>
</dbReference>
<dbReference type="InterPro" id="IPR003594">
    <property type="entry name" value="HATPase_dom"/>
</dbReference>
<dbReference type="PANTHER" id="PTHR43065:SF46">
    <property type="entry name" value="C4-DICARBOXYLATE TRANSPORT SENSOR PROTEIN DCTB"/>
    <property type="match status" value="1"/>
</dbReference>